<gene>
    <name evidence="7" type="ORF">PMEA_00032186</name>
</gene>
<keyword evidence="8" id="KW-1185">Reference proteome</keyword>
<protein>
    <submittedName>
        <fullName evidence="7">Uncharacterized protein</fullName>
    </submittedName>
</protein>
<keyword evidence="3 6" id="KW-1133">Transmembrane helix</keyword>
<evidence type="ECO:0000256" key="6">
    <source>
        <dbReference type="SAM" id="Phobius"/>
    </source>
</evidence>
<organism evidence="7 8">
    <name type="scientific">Pocillopora meandrina</name>
    <dbReference type="NCBI Taxonomy" id="46732"/>
    <lineage>
        <taxon>Eukaryota</taxon>
        <taxon>Metazoa</taxon>
        <taxon>Cnidaria</taxon>
        <taxon>Anthozoa</taxon>
        <taxon>Hexacorallia</taxon>
        <taxon>Scleractinia</taxon>
        <taxon>Astrocoeniina</taxon>
        <taxon>Pocilloporidae</taxon>
        <taxon>Pocillopora</taxon>
    </lineage>
</organism>
<name>A0AAU9XWL0_9CNID</name>
<evidence type="ECO:0000256" key="3">
    <source>
        <dbReference type="ARBA" id="ARBA00022989"/>
    </source>
</evidence>
<evidence type="ECO:0000313" key="7">
    <source>
        <dbReference type="EMBL" id="CAH3159917.1"/>
    </source>
</evidence>
<evidence type="ECO:0000313" key="8">
    <source>
        <dbReference type="Proteomes" id="UP001159428"/>
    </source>
</evidence>
<comment type="similarity">
    <text evidence="5">Belongs to the TMEM179 family.</text>
</comment>
<feature type="transmembrane region" description="Helical" evidence="6">
    <location>
        <begin position="173"/>
        <end position="192"/>
    </location>
</feature>
<reference evidence="7 8" key="1">
    <citation type="submission" date="2022-05" db="EMBL/GenBank/DDBJ databases">
        <authorList>
            <consortium name="Genoscope - CEA"/>
            <person name="William W."/>
        </authorList>
    </citation>
    <scope>NUCLEOTIDE SEQUENCE [LARGE SCALE GENOMIC DNA]</scope>
</reference>
<comment type="caution">
    <text evidence="7">The sequence shown here is derived from an EMBL/GenBank/DDBJ whole genome shotgun (WGS) entry which is preliminary data.</text>
</comment>
<dbReference type="Pfam" id="PF26158">
    <property type="entry name" value="Claudin_TMEM179-179B"/>
    <property type="match status" value="1"/>
</dbReference>
<feature type="transmembrane region" description="Helical" evidence="6">
    <location>
        <begin position="67"/>
        <end position="90"/>
    </location>
</feature>
<evidence type="ECO:0000256" key="4">
    <source>
        <dbReference type="ARBA" id="ARBA00023136"/>
    </source>
</evidence>
<keyword evidence="4 6" id="KW-0472">Membrane</keyword>
<dbReference type="AlphaFoldDB" id="A0AAU9XWL0"/>
<dbReference type="Proteomes" id="UP001159428">
    <property type="component" value="Unassembled WGS sequence"/>
</dbReference>
<feature type="transmembrane region" description="Helical" evidence="6">
    <location>
        <begin position="102"/>
        <end position="122"/>
    </location>
</feature>
<evidence type="ECO:0000256" key="2">
    <source>
        <dbReference type="ARBA" id="ARBA00022692"/>
    </source>
</evidence>
<accession>A0AAU9XWL0</accession>
<dbReference type="InterPro" id="IPR059010">
    <property type="entry name" value="TMEM179-179B"/>
</dbReference>
<feature type="transmembrane region" description="Helical" evidence="6">
    <location>
        <begin position="20"/>
        <end position="37"/>
    </location>
</feature>
<dbReference type="EMBL" id="CALNXJ010000073">
    <property type="protein sequence ID" value="CAH3159917.1"/>
    <property type="molecule type" value="Genomic_DNA"/>
</dbReference>
<proteinExistence type="inferred from homology"/>
<keyword evidence="2 6" id="KW-0812">Transmembrane</keyword>
<evidence type="ECO:0000256" key="1">
    <source>
        <dbReference type="ARBA" id="ARBA00004141"/>
    </source>
</evidence>
<evidence type="ECO:0000256" key="5">
    <source>
        <dbReference type="ARBA" id="ARBA00093776"/>
    </source>
</evidence>
<sequence length="200" mass="22459">MVLNFTGFSSLKYQFHISEAILLILSMLLGIFSCLRLNEVTKLCAGQCMLFAKLYERARILQGSSPGWCYLPACLHLAAGLCSLVVLSFVRGGRYRSQSNCSRVLGLISVSAFLAFLSSWIISSGFREFCKSFVINRCNAEHFSSMDWKNFTPKYCYCSNSYKLLQKIEGSSWCACLLLSVLCVTHFVRLWAGLQMTSTP</sequence>
<comment type="subcellular location">
    <subcellularLocation>
        <location evidence="1">Membrane</location>
        <topology evidence="1">Multi-pass membrane protein</topology>
    </subcellularLocation>
</comment>